<feature type="compositionally biased region" description="Basic and acidic residues" evidence="1">
    <location>
        <begin position="53"/>
        <end position="73"/>
    </location>
</feature>
<reference evidence="2" key="1">
    <citation type="submission" date="2010-03" db="EMBL/GenBank/DDBJ databases">
        <title>Annotation of Blastomyces dermatitidis strain ATCC 18188.</title>
        <authorList>
            <consortium name="The Broad Institute Genome Sequencing Platform"/>
            <consortium name="Broad Institute Genome Sequencing Center for Infectious Disease."/>
            <person name="Cuomo C."/>
            <person name="Klein B."/>
            <person name="Sullivan T."/>
            <person name="Heitman J."/>
            <person name="Young S."/>
            <person name="Zeng Q."/>
            <person name="Gargeya S."/>
            <person name="Alvarado L."/>
            <person name="Berlin A.M."/>
            <person name="Chapman S.B."/>
            <person name="Chen Z."/>
            <person name="Freedman E."/>
            <person name="Gellesch M."/>
            <person name="Goldberg J."/>
            <person name="Griggs A."/>
            <person name="Gujja S."/>
            <person name="Heilman E."/>
            <person name="Heiman D."/>
            <person name="Howarth C."/>
            <person name="Mehta T."/>
            <person name="Neiman D."/>
            <person name="Pearson M."/>
            <person name="Roberts A."/>
            <person name="Saif S."/>
            <person name="Shea T."/>
            <person name="Shenoy N."/>
            <person name="Sisk P."/>
            <person name="Stolte C."/>
            <person name="Sykes S."/>
            <person name="White J."/>
            <person name="Yandava C."/>
            <person name="Haas B."/>
            <person name="Nusbaum C."/>
            <person name="Birren B."/>
        </authorList>
    </citation>
    <scope>NUCLEOTIDE SEQUENCE [LARGE SCALE GENOMIC DNA]</scope>
    <source>
        <strain evidence="2">ATCC 18188</strain>
    </source>
</reference>
<dbReference type="AlphaFoldDB" id="F2TK40"/>
<name>F2TK40_AJEDA</name>
<feature type="compositionally biased region" description="Basic and acidic residues" evidence="1">
    <location>
        <begin position="26"/>
        <end position="41"/>
    </location>
</feature>
<proteinExistence type="predicted"/>
<protein>
    <submittedName>
        <fullName evidence="2">Uncharacterized protein</fullName>
    </submittedName>
</protein>
<feature type="compositionally biased region" description="Basic and acidic residues" evidence="1">
    <location>
        <begin position="82"/>
        <end position="92"/>
    </location>
</feature>
<dbReference type="Proteomes" id="UP000007802">
    <property type="component" value="Unassembled WGS sequence"/>
</dbReference>
<feature type="region of interest" description="Disordered" evidence="1">
    <location>
        <begin position="1"/>
        <end position="101"/>
    </location>
</feature>
<gene>
    <name evidence="2" type="ORF">BDDG_06547</name>
</gene>
<dbReference type="HOGENOM" id="CLU_1179936_0_0_1"/>
<dbReference type="EMBL" id="GG749451">
    <property type="protein sequence ID" value="EGE83603.2"/>
    <property type="molecule type" value="Genomic_DNA"/>
</dbReference>
<evidence type="ECO:0000256" key="1">
    <source>
        <dbReference type="SAM" id="MobiDB-lite"/>
    </source>
</evidence>
<organism evidence="2">
    <name type="scientific">Ajellomyces dermatitidis (strain ATCC 18188 / CBS 674.68)</name>
    <name type="common">Blastomyces dermatitidis</name>
    <dbReference type="NCBI Taxonomy" id="653446"/>
    <lineage>
        <taxon>Eukaryota</taxon>
        <taxon>Fungi</taxon>
        <taxon>Dikarya</taxon>
        <taxon>Ascomycota</taxon>
        <taxon>Pezizomycotina</taxon>
        <taxon>Eurotiomycetes</taxon>
        <taxon>Eurotiomycetidae</taxon>
        <taxon>Onygenales</taxon>
        <taxon>Ajellomycetaceae</taxon>
        <taxon>Blastomyces</taxon>
    </lineage>
</organism>
<accession>F2TK40</accession>
<evidence type="ECO:0000313" key="2">
    <source>
        <dbReference type="EMBL" id="EGE83603.2"/>
    </source>
</evidence>
<sequence length="101" mass="11210">MPPAGGASPGRRKPSIGRSGDTLFGRSREHALPNREIEGSRLRVRAWQFRPGDSTKRESSQRDRERRQTRDSHSAACLMNRNPEDGGKRKEFQAGIPGGGK</sequence>